<dbReference type="PANTHER" id="PTHR30055">
    <property type="entry name" value="HTH-TYPE TRANSCRIPTIONAL REGULATOR RUTR"/>
    <property type="match status" value="1"/>
</dbReference>
<name>A0ABV8LM32_9ACTN</name>
<accession>A0ABV8LM32</accession>
<evidence type="ECO:0000313" key="5">
    <source>
        <dbReference type="Proteomes" id="UP001595816"/>
    </source>
</evidence>
<dbReference type="InterPro" id="IPR050109">
    <property type="entry name" value="HTH-type_TetR-like_transc_reg"/>
</dbReference>
<evidence type="ECO:0000256" key="2">
    <source>
        <dbReference type="PROSITE-ProRule" id="PRU00335"/>
    </source>
</evidence>
<dbReference type="Proteomes" id="UP001595816">
    <property type="component" value="Unassembled WGS sequence"/>
</dbReference>
<dbReference type="SUPFAM" id="SSF46689">
    <property type="entry name" value="Homeodomain-like"/>
    <property type="match status" value="1"/>
</dbReference>
<dbReference type="SUPFAM" id="SSF48498">
    <property type="entry name" value="Tetracyclin repressor-like, C-terminal domain"/>
    <property type="match status" value="1"/>
</dbReference>
<feature type="domain" description="HTH tetR-type" evidence="3">
    <location>
        <begin position="20"/>
        <end position="79"/>
    </location>
</feature>
<comment type="caution">
    <text evidence="4">The sequence shown here is derived from an EMBL/GenBank/DDBJ whole genome shotgun (WGS) entry which is preliminary data.</text>
</comment>
<dbReference type="InterPro" id="IPR001647">
    <property type="entry name" value="HTH_TetR"/>
</dbReference>
<reference evidence="5" key="1">
    <citation type="journal article" date="2019" name="Int. J. Syst. Evol. Microbiol.">
        <title>The Global Catalogue of Microorganisms (GCM) 10K type strain sequencing project: providing services to taxonomists for standard genome sequencing and annotation.</title>
        <authorList>
            <consortium name="The Broad Institute Genomics Platform"/>
            <consortium name="The Broad Institute Genome Sequencing Center for Infectious Disease"/>
            <person name="Wu L."/>
            <person name="Ma J."/>
        </authorList>
    </citation>
    <scope>NUCLEOTIDE SEQUENCE [LARGE SCALE GENOMIC DNA]</scope>
    <source>
        <strain evidence="5">CGMCC 4.7289</strain>
    </source>
</reference>
<dbReference type="Pfam" id="PF00440">
    <property type="entry name" value="TetR_N"/>
    <property type="match status" value="1"/>
</dbReference>
<protein>
    <submittedName>
        <fullName evidence="4">TetR family transcriptional regulator</fullName>
    </submittedName>
</protein>
<dbReference type="PROSITE" id="PS50977">
    <property type="entry name" value="HTH_TETR_2"/>
    <property type="match status" value="1"/>
</dbReference>
<dbReference type="Gene3D" id="1.10.357.10">
    <property type="entry name" value="Tetracycline Repressor, domain 2"/>
    <property type="match status" value="1"/>
</dbReference>
<dbReference type="InterPro" id="IPR009057">
    <property type="entry name" value="Homeodomain-like_sf"/>
</dbReference>
<sequence>MQGEGTEVNGRKQRWAAHREQRRVELIQAAIAAVLEHGPEVDMEQVAATAGVSKPVLYRYFADKSQLWIAVGQHLAGVVVNAVAPAVEQVREERTLIEATIDAYLGVIEAEPNLYRFVMHQSGIPGVHQLIVGASREVAVELARVIGDRLRALGLDAGPAEPWAYGLVGFVQSVGDWWMQHGRPIRREALTDYLTELLWSGFDGLRRRADLPLEIRTMR</sequence>
<dbReference type="PANTHER" id="PTHR30055:SF160">
    <property type="entry name" value="TRANSCRIPTIONAL REGULATORY PROTEIN (PROBABLY ASNC-FAMILY)-RELATED"/>
    <property type="match status" value="1"/>
</dbReference>
<dbReference type="InterPro" id="IPR045823">
    <property type="entry name" value="TetR_C_32"/>
</dbReference>
<proteinExistence type="predicted"/>
<organism evidence="4 5">
    <name type="scientific">Hamadaea flava</name>
    <dbReference type="NCBI Taxonomy" id="1742688"/>
    <lineage>
        <taxon>Bacteria</taxon>
        <taxon>Bacillati</taxon>
        <taxon>Actinomycetota</taxon>
        <taxon>Actinomycetes</taxon>
        <taxon>Micromonosporales</taxon>
        <taxon>Micromonosporaceae</taxon>
        <taxon>Hamadaea</taxon>
    </lineage>
</organism>
<dbReference type="PRINTS" id="PR00455">
    <property type="entry name" value="HTHTETR"/>
</dbReference>
<evidence type="ECO:0000256" key="1">
    <source>
        <dbReference type="ARBA" id="ARBA00023125"/>
    </source>
</evidence>
<evidence type="ECO:0000259" key="3">
    <source>
        <dbReference type="PROSITE" id="PS50977"/>
    </source>
</evidence>
<dbReference type="RefSeq" id="WP_253754773.1">
    <property type="nucleotide sequence ID" value="NZ_JAMZDZ010000001.1"/>
</dbReference>
<dbReference type="InterPro" id="IPR036271">
    <property type="entry name" value="Tet_transcr_reg_TetR-rel_C_sf"/>
</dbReference>
<keyword evidence="1 2" id="KW-0238">DNA-binding</keyword>
<dbReference type="Pfam" id="PF19344">
    <property type="entry name" value="TetR_C_32"/>
    <property type="match status" value="1"/>
</dbReference>
<dbReference type="EMBL" id="JBHSAY010000006">
    <property type="protein sequence ID" value="MFC4131334.1"/>
    <property type="molecule type" value="Genomic_DNA"/>
</dbReference>
<evidence type="ECO:0000313" key="4">
    <source>
        <dbReference type="EMBL" id="MFC4131334.1"/>
    </source>
</evidence>
<keyword evidence="5" id="KW-1185">Reference proteome</keyword>
<gene>
    <name evidence="4" type="ORF">ACFOZ4_12040</name>
</gene>
<feature type="DNA-binding region" description="H-T-H motif" evidence="2">
    <location>
        <begin position="42"/>
        <end position="61"/>
    </location>
</feature>